<evidence type="ECO:0000313" key="3">
    <source>
        <dbReference type="Proteomes" id="UP001244011"/>
    </source>
</evidence>
<sequence length="151" mass="17442">MNATHSPQEDKHFLRCWSQQSCGGCLDLARCSWCPFTQSCVPNNYAIPALAPAYDANICPHWAERWDLRTRPLGCQVSTITSLTSVVSIVSTLVVVLFILWAIWGIRRFTRFKRENPEWLGRRQLGRFPRWRARSRQRENGAREDDPLLGP</sequence>
<evidence type="ECO:0000313" key="2">
    <source>
        <dbReference type="EMBL" id="KAK1769961.1"/>
    </source>
</evidence>
<dbReference type="GeneID" id="85310353"/>
<evidence type="ECO:0008006" key="4">
    <source>
        <dbReference type="Google" id="ProtNLM"/>
    </source>
</evidence>
<reference evidence="2" key="1">
    <citation type="submission" date="2023-06" db="EMBL/GenBank/DDBJ databases">
        <title>Genome-scale phylogeny and comparative genomics of the fungal order Sordariales.</title>
        <authorList>
            <consortium name="Lawrence Berkeley National Laboratory"/>
            <person name="Hensen N."/>
            <person name="Bonometti L."/>
            <person name="Westerberg I."/>
            <person name="Brannstrom I.O."/>
            <person name="Guillou S."/>
            <person name="Cros-Aarteil S."/>
            <person name="Calhoun S."/>
            <person name="Haridas S."/>
            <person name="Kuo A."/>
            <person name="Mondo S."/>
            <person name="Pangilinan J."/>
            <person name="Riley R."/>
            <person name="Labutti K."/>
            <person name="Andreopoulos B."/>
            <person name="Lipzen A."/>
            <person name="Chen C."/>
            <person name="Yanf M."/>
            <person name="Daum C."/>
            <person name="Ng V."/>
            <person name="Clum A."/>
            <person name="Steindorff A."/>
            <person name="Ohm R."/>
            <person name="Martin F."/>
            <person name="Silar P."/>
            <person name="Natvig D."/>
            <person name="Lalanne C."/>
            <person name="Gautier V."/>
            <person name="Ament-Velasquez S.L."/>
            <person name="Kruys A."/>
            <person name="Hutchinson M.I."/>
            <person name="Powell A.J."/>
            <person name="Barry K."/>
            <person name="Miller A.N."/>
            <person name="Grigoriev I.V."/>
            <person name="Debuchy R."/>
            <person name="Gladieux P."/>
            <person name="Thoren M.H."/>
            <person name="Johannesson H."/>
        </authorList>
    </citation>
    <scope>NUCLEOTIDE SEQUENCE</scope>
    <source>
        <strain evidence="2">8032-3</strain>
    </source>
</reference>
<proteinExistence type="predicted"/>
<evidence type="ECO:0000256" key="1">
    <source>
        <dbReference type="SAM" id="Phobius"/>
    </source>
</evidence>
<gene>
    <name evidence="2" type="ORF">QBC33DRAFT_529730</name>
</gene>
<keyword evidence="1" id="KW-1133">Transmembrane helix</keyword>
<accession>A0AAJ0FIV0</accession>
<feature type="transmembrane region" description="Helical" evidence="1">
    <location>
        <begin position="80"/>
        <end position="104"/>
    </location>
</feature>
<dbReference type="Proteomes" id="UP001244011">
    <property type="component" value="Unassembled WGS sequence"/>
</dbReference>
<protein>
    <recommendedName>
        <fullName evidence="4">PSI domain-containing protein</fullName>
    </recommendedName>
</protein>
<organism evidence="2 3">
    <name type="scientific">Phialemonium atrogriseum</name>
    <dbReference type="NCBI Taxonomy" id="1093897"/>
    <lineage>
        <taxon>Eukaryota</taxon>
        <taxon>Fungi</taxon>
        <taxon>Dikarya</taxon>
        <taxon>Ascomycota</taxon>
        <taxon>Pezizomycotina</taxon>
        <taxon>Sordariomycetes</taxon>
        <taxon>Sordariomycetidae</taxon>
        <taxon>Cephalothecales</taxon>
        <taxon>Cephalothecaceae</taxon>
        <taxon>Phialemonium</taxon>
    </lineage>
</organism>
<keyword evidence="1" id="KW-0472">Membrane</keyword>
<dbReference type="EMBL" id="MU839001">
    <property type="protein sequence ID" value="KAK1769961.1"/>
    <property type="molecule type" value="Genomic_DNA"/>
</dbReference>
<comment type="caution">
    <text evidence="2">The sequence shown here is derived from an EMBL/GenBank/DDBJ whole genome shotgun (WGS) entry which is preliminary data.</text>
</comment>
<keyword evidence="1" id="KW-0812">Transmembrane</keyword>
<dbReference type="AlphaFoldDB" id="A0AAJ0FIV0"/>
<name>A0AAJ0FIV0_9PEZI</name>
<keyword evidence="3" id="KW-1185">Reference proteome</keyword>
<dbReference type="RefSeq" id="XP_060286174.1">
    <property type="nucleotide sequence ID" value="XM_060427166.1"/>
</dbReference>